<gene>
    <name evidence="1" type="ORF">BDR25DRAFT_359749</name>
</gene>
<evidence type="ECO:0000313" key="2">
    <source>
        <dbReference type="Proteomes" id="UP000799755"/>
    </source>
</evidence>
<proteinExistence type="predicted"/>
<dbReference type="Proteomes" id="UP000799755">
    <property type="component" value="Unassembled WGS sequence"/>
</dbReference>
<dbReference type="EMBL" id="MU003525">
    <property type="protein sequence ID" value="KAF2466404.1"/>
    <property type="molecule type" value="Genomic_DNA"/>
</dbReference>
<evidence type="ECO:0000313" key="1">
    <source>
        <dbReference type="EMBL" id="KAF2466404.1"/>
    </source>
</evidence>
<reference evidence="1" key="1">
    <citation type="journal article" date="2020" name="Stud. Mycol.">
        <title>101 Dothideomycetes genomes: a test case for predicting lifestyles and emergence of pathogens.</title>
        <authorList>
            <person name="Haridas S."/>
            <person name="Albert R."/>
            <person name="Binder M."/>
            <person name="Bloem J."/>
            <person name="Labutti K."/>
            <person name="Salamov A."/>
            <person name="Andreopoulos B."/>
            <person name="Baker S."/>
            <person name="Barry K."/>
            <person name="Bills G."/>
            <person name="Bluhm B."/>
            <person name="Cannon C."/>
            <person name="Castanera R."/>
            <person name="Culley D."/>
            <person name="Daum C."/>
            <person name="Ezra D."/>
            <person name="Gonzalez J."/>
            <person name="Henrissat B."/>
            <person name="Kuo A."/>
            <person name="Liang C."/>
            <person name="Lipzen A."/>
            <person name="Lutzoni F."/>
            <person name="Magnuson J."/>
            <person name="Mondo S."/>
            <person name="Nolan M."/>
            <person name="Ohm R."/>
            <person name="Pangilinan J."/>
            <person name="Park H.-J."/>
            <person name="Ramirez L."/>
            <person name="Alfaro M."/>
            <person name="Sun H."/>
            <person name="Tritt A."/>
            <person name="Yoshinaga Y."/>
            <person name="Zwiers L.-H."/>
            <person name="Turgeon B."/>
            <person name="Goodwin S."/>
            <person name="Spatafora J."/>
            <person name="Crous P."/>
            <person name="Grigoriev I."/>
        </authorList>
    </citation>
    <scope>NUCLEOTIDE SEQUENCE</scope>
    <source>
        <strain evidence="1">ATCC 200398</strain>
    </source>
</reference>
<organism evidence="1 2">
    <name type="scientific">Lindgomyces ingoldianus</name>
    <dbReference type="NCBI Taxonomy" id="673940"/>
    <lineage>
        <taxon>Eukaryota</taxon>
        <taxon>Fungi</taxon>
        <taxon>Dikarya</taxon>
        <taxon>Ascomycota</taxon>
        <taxon>Pezizomycotina</taxon>
        <taxon>Dothideomycetes</taxon>
        <taxon>Pleosporomycetidae</taxon>
        <taxon>Pleosporales</taxon>
        <taxon>Lindgomycetaceae</taxon>
        <taxon>Lindgomyces</taxon>
    </lineage>
</organism>
<comment type="caution">
    <text evidence="1">The sequence shown here is derived from an EMBL/GenBank/DDBJ whole genome shotgun (WGS) entry which is preliminary data.</text>
</comment>
<protein>
    <submittedName>
        <fullName evidence="1">Uncharacterized protein</fullName>
    </submittedName>
</protein>
<keyword evidence="2" id="KW-1185">Reference proteome</keyword>
<sequence length="164" mass="18399">MKYVTNLMQVSLRKLVPLIKAITSLGSYMIIPPHGINYHCRSNSNSAMPPNSPPQKGVPGVGQQEEERMWSTFSCLTADMVYLHQNNIHHKDIKLSNILLLQDGPWLTAYGVLEFFNYKKSALVKAPAPYIKSTCITDIRGSIAPAVISGLRENSTWIKNESRR</sequence>
<name>A0ACB6QHJ3_9PLEO</name>
<accession>A0ACB6QHJ3</accession>